<evidence type="ECO:0000256" key="1">
    <source>
        <dbReference type="ARBA" id="ARBA00007233"/>
    </source>
</evidence>
<dbReference type="Pfam" id="PF16845">
    <property type="entry name" value="SQAPI"/>
    <property type="match status" value="1"/>
</dbReference>
<evidence type="ECO:0000256" key="4">
    <source>
        <dbReference type="SAM" id="SignalP"/>
    </source>
</evidence>
<dbReference type="Proteomes" id="UP000807115">
    <property type="component" value="Chromosome 2"/>
</dbReference>
<dbReference type="Gene3D" id="3.10.450.10">
    <property type="match status" value="1"/>
</dbReference>
<dbReference type="PANTHER" id="PTHR47116">
    <property type="entry name" value="PHLOEM FILAMENT PROTEIN"/>
    <property type="match status" value="1"/>
</dbReference>
<comment type="caution">
    <text evidence="6">The sequence shown here is derived from an EMBL/GenBank/DDBJ whole genome shotgun (WGS) entry which is preliminary data.</text>
</comment>
<keyword evidence="4" id="KW-0732">Signal</keyword>
<evidence type="ECO:0000259" key="5">
    <source>
        <dbReference type="Pfam" id="PF16845"/>
    </source>
</evidence>
<dbReference type="InterPro" id="IPR000010">
    <property type="entry name" value="Cystatin_dom"/>
</dbReference>
<feature type="domain" description="Cystatin" evidence="5">
    <location>
        <begin position="34"/>
        <end position="113"/>
    </location>
</feature>
<organism evidence="6 7">
    <name type="scientific">Sorghum bicolor</name>
    <name type="common">Sorghum</name>
    <name type="synonym">Sorghum vulgare</name>
    <dbReference type="NCBI Taxonomy" id="4558"/>
    <lineage>
        <taxon>Eukaryota</taxon>
        <taxon>Viridiplantae</taxon>
        <taxon>Streptophyta</taxon>
        <taxon>Embryophyta</taxon>
        <taxon>Tracheophyta</taxon>
        <taxon>Spermatophyta</taxon>
        <taxon>Magnoliopsida</taxon>
        <taxon>Liliopsida</taxon>
        <taxon>Poales</taxon>
        <taxon>Poaceae</taxon>
        <taxon>PACMAD clade</taxon>
        <taxon>Panicoideae</taxon>
        <taxon>Andropogonodae</taxon>
        <taxon>Andropogoneae</taxon>
        <taxon>Sorghinae</taxon>
        <taxon>Sorghum</taxon>
    </lineage>
</organism>
<dbReference type="AlphaFoldDB" id="A0A921RRY2"/>
<accession>A0A921RRY2</accession>
<keyword evidence="2" id="KW-0646">Protease inhibitor</keyword>
<dbReference type="GO" id="GO:0004869">
    <property type="term" value="F:cysteine-type endopeptidase inhibitor activity"/>
    <property type="evidence" value="ECO:0007669"/>
    <property type="project" value="UniProtKB-KW"/>
</dbReference>
<feature type="chain" id="PRO_5037540890" description="Cystatin domain-containing protein" evidence="4">
    <location>
        <begin position="29"/>
        <end position="115"/>
    </location>
</feature>
<feature type="signal peptide" evidence="4">
    <location>
        <begin position="1"/>
        <end position="28"/>
    </location>
</feature>
<dbReference type="SUPFAM" id="SSF54403">
    <property type="entry name" value="Cystatin/monellin"/>
    <property type="match status" value="1"/>
</dbReference>
<name>A0A921RRY2_SORBI</name>
<comment type="similarity">
    <text evidence="1">Belongs to the cystatin family. Phytocystatin subfamily.</text>
</comment>
<reference evidence="6" key="1">
    <citation type="journal article" date="2019" name="BMC Genomics">
        <title>A new reference genome for Sorghum bicolor reveals high levels of sequence similarity between sweet and grain genotypes: implications for the genetics of sugar metabolism.</title>
        <authorList>
            <person name="Cooper E.A."/>
            <person name="Brenton Z.W."/>
            <person name="Flinn B.S."/>
            <person name="Jenkins J."/>
            <person name="Shu S."/>
            <person name="Flowers D."/>
            <person name="Luo F."/>
            <person name="Wang Y."/>
            <person name="Xia P."/>
            <person name="Barry K."/>
            <person name="Daum C."/>
            <person name="Lipzen A."/>
            <person name="Yoshinaga Y."/>
            <person name="Schmutz J."/>
            <person name="Saski C."/>
            <person name="Vermerris W."/>
            <person name="Kresovich S."/>
        </authorList>
    </citation>
    <scope>NUCLEOTIDE SEQUENCE</scope>
</reference>
<proteinExistence type="inferred from homology"/>
<protein>
    <recommendedName>
        <fullName evidence="5">Cystatin domain-containing protein</fullName>
    </recommendedName>
</protein>
<gene>
    <name evidence="6" type="ORF">BDA96_02G369400</name>
</gene>
<keyword evidence="3" id="KW-0789">Thiol protease inhibitor</keyword>
<dbReference type="EMBL" id="CM027681">
    <property type="protein sequence ID" value="KAG0545534.1"/>
    <property type="molecule type" value="Genomic_DNA"/>
</dbReference>
<evidence type="ECO:0000313" key="6">
    <source>
        <dbReference type="EMBL" id="KAG0545534.1"/>
    </source>
</evidence>
<sequence>MASSTMRTGLLFVVVVAAIHAFATSTMAETTPINVNDPVYQKIARWAVTEHVMLANDGLKFNKLVSGEVYVSLGYLYHLIIDASDRDGKDARYTAVVRQSTLGGELSLWSFKPAN</sequence>
<dbReference type="InterPro" id="IPR046350">
    <property type="entry name" value="Cystatin_sf"/>
</dbReference>
<evidence type="ECO:0000256" key="2">
    <source>
        <dbReference type="ARBA" id="ARBA00022690"/>
    </source>
</evidence>
<evidence type="ECO:0000256" key="3">
    <source>
        <dbReference type="ARBA" id="ARBA00022704"/>
    </source>
</evidence>
<dbReference type="SMR" id="A0A921RRY2"/>
<evidence type="ECO:0000313" key="7">
    <source>
        <dbReference type="Proteomes" id="UP000807115"/>
    </source>
</evidence>
<dbReference type="CDD" id="cd00042">
    <property type="entry name" value="CY"/>
    <property type="match status" value="1"/>
</dbReference>
<reference evidence="6" key="2">
    <citation type="submission" date="2020-10" db="EMBL/GenBank/DDBJ databases">
        <authorList>
            <person name="Cooper E.A."/>
            <person name="Brenton Z.W."/>
            <person name="Flinn B.S."/>
            <person name="Jenkins J."/>
            <person name="Shu S."/>
            <person name="Flowers D."/>
            <person name="Luo F."/>
            <person name="Wang Y."/>
            <person name="Xia P."/>
            <person name="Barry K."/>
            <person name="Daum C."/>
            <person name="Lipzen A."/>
            <person name="Yoshinaga Y."/>
            <person name="Schmutz J."/>
            <person name="Saski C."/>
            <person name="Vermerris W."/>
            <person name="Kresovich S."/>
        </authorList>
    </citation>
    <scope>NUCLEOTIDE SEQUENCE</scope>
</reference>
<dbReference type="InterPro" id="IPR027214">
    <property type="entry name" value="Cystatin"/>
</dbReference>